<feature type="compositionally biased region" description="Polar residues" evidence="2">
    <location>
        <begin position="236"/>
        <end position="249"/>
    </location>
</feature>
<feature type="compositionally biased region" description="Basic and acidic residues" evidence="2">
    <location>
        <begin position="139"/>
        <end position="153"/>
    </location>
</feature>
<dbReference type="PANTHER" id="PTHR10343:SF81">
    <property type="entry name" value="CRUCIFORM DNA-RECOGNIZING PROTEIN 1-RELATED"/>
    <property type="match status" value="1"/>
</dbReference>
<organism evidence="4 5">
    <name type="scientific">Thelephora terrestris</name>
    <dbReference type="NCBI Taxonomy" id="56493"/>
    <lineage>
        <taxon>Eukaryota</taxon>
        <taxon>Fungi</taxon>
        <taxon>Dikarya</taxon>
        <taxon>Basidiomycota</taxon>
        <taxon>Agaricomycotina</taxon>
        <taxon>Agaricomycetes</taxon>
        <taxon>Thelephorales</taxon>
        <taxon>Thelephoraceae</taxon>
        <taxon>Thelephora</taxon>
    </lineage>
</organism>
<reference evidence="4" key="2">
    <citation type="submission" date="2020-11" db="EMBL/GenBank/DDBJ databases">
        <authorList>
            <consortium name="DOE Joint Genome Institute"/>
            <person name="Kuo A."/>
            <person name="Miyauchi S."/>
            <person name="Kiss E."/>
            <person name="Drula E."/>
            <person name="Kohler A."/>
            <person name="Sanchez-Garcia M."/>
            <person name="Andreopoulos B."/>
            <person name="Barry K.W."/>
            <person name="Bonito G."/>
            <person name="Buee M."/>
            <person name="Carver A."/>
            <person name="Chen C."/>
            <person name="Cichocki N."/>
            <person name="Clum A."/>
            <person name="Culley D."/>
            <person name="Crous P.W."/>
            <person name="Fauchery L."/>
            <person name="Girlanda M."/>
            <person name="Hayes R."/>
            <person name="Keri Z."/>
            <person name="Labutti K."/>
            <person name="Lipzen A."/>
            <person name="Lombard V."/>
            <person name="Magnuson J."/>
            <person name="Maillard F."/>
            <person name="Morin E."/>
            <person name="Murat C."/>
            <person name="Nolan M."/>
            <person name="Ohm R."/>
            <person name="Pangilinan J."/>
            <person name="Pereira M."/>
            <person name="Perotto S."/>
            <person name="Peter M."/>
            <person name="Riley R."/>
            <person name="Sitrit Y."/>
            <person name="Stielow B."/>
            <person name="Szollosi G."/>
            <person name="Zifcakova L."/>
            <person name="Stursova M."/>
            <person name="Spatafora J.W."/>
            <person name="Tedersoo L."/>
            <person name="Vaario L.-M."/>
            <person name="Yamada A."/>
            <person name="Yan M."/>
            <person name="Wang P."/>
            <person name="Xu J."/>
            <person name="Bruns T."/>
            <person name="Baldrian P."/>
            <person name="Vilgalys R."/>
            <person name="Henrissat B."/>
            <person name="Grigoriev I.V."/>
            <person name="Hibbett D."/>
            <person name="Nagy L.G."/>
            <person name="Martin F.M."/>
        </authorList>
    </citation>
    <scope>NUCLEOTIDE SEQUENCE</scope>
    <source>
        <strain evidence="4">UH-Tt-Lm1</strain>
    </source>
</reference>
<dbReference type="GO" id="GO:0031588">
    <property type="term" value="C:nucleotide-activated protein kinase complex"/>
    <property type="evidence" value="ECO:0007669"/>
    <property type="project" value="TreeGrafter"/>
</dbReference>
<dbReference type="GO" id="GO:0007165">
    <property type="term" value="P:signal transduction"/>
    <property type="evidence" value="ECO:0007669"/>
    <property type="project" value="TreeGrafter"/>
</dbReference>
<feature type="domain" description="AMP-activated protein kinase glycogen-binding" evidence="3">
    <location>
        <begin position="6"/>
        <end position="84"/>
    </location>
</feature>
<dbReference type="InterPro" id="IPR050827">
    <property type="entry name" value="CRP1_MDG1_kinase"/>
</dbReference>
<feature type="compositionally biased region" description="Basic and acidic residues" evidence="2">
    <location>
        <begin position="250"/>
        <end position="271"/>
    </location>
</feature>
<feature type="compositionally biased region" description="Pro residues" evidence="2">
    <location>
        <begin position="297"/>
        <end position="313"/>
    </location>
</feature>
<dbReference type="GO" id="GO:0019901">
    <property type="term" value="F:protein kinase binding"/>
    <property type="evidence" value="ECO:0007669"/>
    <property type="project" value="TreeGrafter"/>
</dbReference>
<dbReference type="SUPFAM" id="SSF81296">
    <property type="entry name" value="E set domains"/>
    <property type="match status" value="1"/>
</dbReference>
<evidence type="ECO:0000256" key="1">
    <source>
        <dbReference type="ARBA" id="ARBA00038216"/>
    </source>
</evidence>
<name>A0A9P6L2F3_9AGAM</name>
<comment type="similarity">
    <text evidence="1">Belongs to the CRP1/MDG1 family.</text>
</comment>
<dbReference type="InterPro" id="IPR013783">
    <property type="entry name" value="Ig-like_fold"/>
</dbReference>
<dbReference type="GO" id="GO:0005737">
    <property type="term" value="C:cytoplasm"/>
    <property type="evidence" value="ECO:0007669"/>
    <property type="project" value="TreeGrafter"/>
</dbReference>
<comment type="caution">
    <text evidence="4">The sequence shown here is derived from an EMBL/GenBank/DDBJ whole genome shotgun (WGS) entry which is preliminary data.</text>
</comment>
<dbReference type="GO" id="GO:0005634">
    <property type="term" value="C:nucleus"/>
    <property type="evidence" value="ECO:0007669"/>
    <property type="project" value="TreeGrafter"/>
</dbReference>
<proteinExistence type="inferred from homology"/>
<gene>
    <name evidence="4" type="ORF">BJ322DRAFT_332002</name>
</gene>
<feature type="region of interest" description="Disordered" evidence="2">
    <location>
        <begin position="112"/>
        <end position="177"/>
    </location>
</feature>
<sequence length="370" mass="40797">MSDLHEVVFKWPYNAKEAIVTGSFDQWSRSVRMNKGPTGFSATVKVPWEEKVLYKFVIDGSWATIDQAPTEADWRGNVNNVYHAPTKPKELDTPRYDPPAAREPVIAPVPVKEKEKQVPAPTLKPTDKGSVKVPAEPEQPVKDKTPVVEKKEPSPPAPPVPVALVNDTKPVDTPPAKVAPSEVIPAVLPTPPNLKSPFVIVPVNDPNVVEKQPPVVELPKHIDTPSTHALPINNPRKASTGTSSSNTLSVEKKEEEKKELKPEVKQLDETTNRIASVEEPVQQPPPTPVKDKTHTPPAIPATPPQLPSPPTTPKRPYFPGSTSSSPTSSPSNTLSRKSSFKKKRDSFIHKVKHIFTHEKDKEHHREKSHD</sequence>
<evidence type="ECO:0000313" key="5">
    <source>
        <dbReference type="Proteomes" id="UP000736335"/>
    </source>
</evidence>
<dbReference type="Pfam" id="PF16561">
    <property type="entry name" value="AMPK1_CBM"/>
    <property type="match status" value="1"/>
</dbReference>
<evidence type="ECO:0000313" key="4">
    <source>
        <dbReference type="EMBL" id="KAF9780312.1"/>
    </source>
</evidence>
<dbReference type="PANTHER" id="PTHR10343">
    <property type="entry name" value="5'-AMP-ACTIVATED PROTEIN KINASE , BETA SUBUNIT"/>
    <property type="match status" value="1"/>
</dbReference>
<evidence type="ECO:0000259" key="3">
    <source>
        <dbReference type="Pfam" id="PF16561"/>
    </source>
</evidence>
<feature type="compositionally biased region" description="Basic residues" evidence="2">
    <location>
        <begin position="338"/>
        <end position="354"/>
    </location>
</feature>
<dbReference type="OrthoDB" id="5873279at2759"/>
<feature type="compositionally biased region" description="Basic and acidic residues" evidence="2">
    <location>
        <begin position="355"/>
        <end position="370"/>
    </location>
</feature>
<feature type="region of interest" description="Disordered" evidence="2">
    <location>
        <begin position="212"/>
        <end position="370"/>
    </location>
</feature>
<protein>
    <recommendedName>
        <fullName evidence="3">AMP-activated protein kinase glycogen-binding domain-containing protein</fullName>
    </recommendedName>
</protein>
<accession>A0A9P6L2F3</accession>
<evidence type="ECO:0000256" key="2">
    <source>
        <dbReference type="SAM" id="MobiDB-lite"/>
    </source>
</evidence>
<keyword evidence="5" id="KW-1185">Reference proteome</keyword>
<dbReference type="Proteomes" id="UP000736335">
    <property type="component" value="Unassembled WGS sequence"/>
</dbReference>
<dbReference type="CDD" id="cd02859">
    <property type="entry name" value="E_set_AMPKbeta_like_N"/>
    <property type="match status" value="1"/>
</dbReference>
<dbReference type="Gene3D" id="2.60.40.10">
    <property type="entry name" value="Immunoglobulins"/>
    <property type="match status" value="1"/>
</dbReference>
<dbReference type="AlphaFoldDB" id="A0A9P6L2F3"/>
<dbReference type="InterPro" id="IPR032640">
    <property type="entry name" value="AMPK1_CBM"/>
</dbReference>
<feature type="compositionally biased region" description="Low complexity" evidence="2">
    <location>
        <begin position="314"/>
        <end position="337"/>
    </location>
</feature>
<dbReference type="InterPro" id="IPR014756">
    <property type="entry name" value="Ig_E-set"/>
</dbReference>
<dbReference type="EMBL" id="WIUZ02000017">
    <property type="protein sequence ID" value="KAF9780312.1"/>
    <property type="molecule type" value="Genomic_DNA"/>
</dbReference>
<reference evidence="4" key="1">
    <citation type="journal article" date="2020" name="Nat. Commun.">
        <title>Large-scale genome sequencing of mycorrhizal fungi provides insights into the early evolution of symbiotic traits.</title>
        <authorList>
            <person name="Miyauchi S."/>
            <person name="Kiss E."/>
            <person name="Kuo A."/>
            <person name="Drula E."/>
            <person name="Kohler A."/>
            <person name="Sanchez-Garcia M."/>
            <person name="Morin E."/>
            <person name="Andreopoulos B."/>
            <person name="Barry K.W."/>
            <person name="Bonito G."/>
            <person name="Buee M."/>
            <person name="Carver A."/>
            <person name="Chen C."/>
            <person name="Cichocki N."/>
            <person name="Clum A."/>
            <person name="Culley D."/>
            <person name="Crous P.W."/>
            <person name="Fauchery L."/>
            <person name="Girlanda M."/>
            <person name="Hayes R.D."/>
            <person name="Keri Z."/>
            <person name="LaButti K."/>
            <person name="Lipzen A."/>
            <person name="Lombard V."/>
            <person name="Magnuson J."/>
            <person name="Maillard F."/>
            <person name="Murat C."/>
            <person name="Nolan M."/>
            <person name="Ohm R.A."/>
            <person name="Pangilinan J."/>
            <person name="Pereira M.F."/>
            <person name="Perotto S."/>
            <person name="Peter M."/>
            <person name="Pfister S."/>
            <person name="Riley R."/>
            <person name="Sitrit Y."/>
            <person name="Stielow J.B."/>
            <person name="Szollosi G."/>
            <person name="Zifcakova L."/>
            <person name="Stursova M."/>
            <person name="Spatafora J.W."/>
            <person name="Tedersoo L."/>
            <person name="Vaario L.M."/>
            <person name="Yamada A."/>
            <person name="Yan M."/>
            <person name="Wang P."/>
            <person name="Xu J."/>
            <person name="Bruns T."/>
            <person name="Baldrian P."/>
            <person name="Vilgalys R."/>
            <person name="Dunand C."/>
            <person name="Henrissat B."/>
            <person name="Grigoriev I.V."/>
            <person name="Hibbett D."/>
            <person name="Nagy L.G."/>
            <person name="Martin F.M."/>
        </authorList>
    </citation>
    <scope>NUCLEOTIDE SEQUENCE</scope>
    <source>
        <strain evidence="4">UH-Tt-Lm1</strain>
    </source>
</reference>